<feature type="domain" description="Transposase IS30-like HTH" evidence="1">
    <location>
        <begin position="16"/>
        <end position="42"/>
    </location>
</feature>
<protein>
    <submittedName>
        <fullName evidence="2">Helix-turn-helix domain-containing protein</fullName>
    </submittedName>
</protein>
<dbReference type="EMBL" id="VDCS01000005">
    <property type="protein sequence ID" value="TNJ45431.1"/>
    <property type="molecule type" value="Genomic_DNA"/>
</dbReference>
<reference evidence="2 3" key="1">
    <citation type="submission" date="2019-05" db="EMBL/GenBank/DDBJ databases">
        <title>Tamlana fucoidanivorans sp. nov., isolated from the surface of algae collected from Fujian province in China.</title>
        <authorList>
            <person name="Li J."/>
        </authorList>
    </citation>
    <scope>NUCLEOTIDE SEQUENCE [LARGE SCALE GENOMIC DNA]</scope>
    <source>
        <strain evidence="2 3">CW2-9</strain>
    </source>
</reference>
<evidence type="ECO:0000313" key="3">
    <source>
        <dbReference type="Proteomes" id="UP000308713"/>
    </source>
</evidence>
<organism evidence="2 3">
    <name type="scientific">Allotamlana fucoidanivorans</name>
    <dbReference type="NCBI Taxonomy" id="2583814"/>
    <lineage>
        <taxon>Bacteria</taxon>
        <taxon>Pseudomonadati</taxon>
        <taxon>Bacteroidota</taxon>
        <taxon>Flavobacteriia</taxon>
        <taxon>Flavobacteriales</taxon>
        <taxon>Flavobacteriaceae</taxon>
        <taxon>Allotamlana</taxon>
    </lineage>
</organism>
<dbReference type="Proteomes" id="UP000308713">
    <property type="component" value="Unassembled WGS sequence"/>
</dbReference>
<accession>A0A5C4SNW2</accession>
<dbReference type="InterPro" id="IPR025246">
    <property type="entry name" value="IS30-like_HTH"/>
</dbReference>
<sequence>MYRFVIMEVKKHIRPSLKERVQIETLLNENRSQADIAKQFNR</sequence>
<gene>
    <name evidence="2" type="ORF">FGF67_06895</name>
</gene>
<dbReference type="RefSeq" id="WP_139696092.1">
    <property type="nucleotide sequence ID" value="NZ_CP074074.1"/>
</dbReference>
<comment type="caution">
    <text evidence="2">The sequence shown here is derived from an EMBL/GenBank/DDBJ whole genome shotgun (WGS) entry which is preliminary data.</text>
</comment>
<name>A0A5C4SNW2_9FLAO</name>
<dbReference type="Pfam" id="PF13936">
    <property type="entry name" value="HTH_38"/>
    <property type="match status" value="1"/>
</dbReference>
<keyword evidence="3" id="KW-1185">Reference proteome</keyword>
<evidence type="ECO:0000259" key="1">
    <source>
        <dbReference type="Pfam" id="PF13936"/>
    </source>
</evidence>
<evidence type="ECO:0000313" key="2">
    <source>
        <dbReference type="EMBL" id="TNJ45431.1"/>
    </source>
</evidence>
<proteinExistence type="predicted"/>
<dbReference type="AlphaFoldDB" id="A0A5C4SNW2"/>